<evidence type="ECO:0000313" key="4">
    <source>
        <dbReference type="Proteomes" id="UP000198510"/>
    </source>
</evidence>
<dbReference type="Gene3D" id="3.10.310.70">
    <property type="match status" value="1"/>
</dbReference>
<dbReference type="InterPro" id="IPR032466">
    <property type="entry name" value="Metal_Hydrolase"/>
</dbReference>
<proteinExistence type="predicted"/>
<gene>
    <name evidence="3" type="ORF">SAMN05421823_10858</name>
</gene>
<keyword evidence="4" id="KW-1185">Reference proteome</keyword>
<feature type="chain" id="PRO_5012272292" description="Amidohydrolase 3 domain-containing protein" evidence="1">
    <location>
        <begin position="16"/>
        <end position="545"/>
    </location>
</feature>
<dbReference type="GO" id="GO:0016810">
    <property type="term" value="F:hydrolase activity, acting on carbon-nitrogen (but not peptide) bonds"/>
    <property type="evidence" value="ECO:0007669"/>
    <property type="project" value="InterPro"/>
</dbReference>
<dbReference type="InterPro" id="IPR011059">
    <property type="entry name" value="Metal-dep_hydrolase_composite"/>
</dbReference>
<protein>
    <recommendedName>
        <fullName evidence="2">Amidohydrolase 3 domain-containing protein</fullName>
    </recommendedName>
</protein>
<reference evidence="3 4" key="1">
    <citation type="submission" date="2016-10" db="EMBL/GenBank/DDBJ databases">
        <authorList>
            <person name="de Groot N.N."/>
        </authorList>
    </citation>
    <scope>NUCLEOTIDE SEQUENCE [LARGE SCALE GENOMIC DNA]</scope>
    <source>
        <strain evidence="3 4">DSM 25186</strain>
    </source>
</reference>
<keyword evidence="1" id="KW-0732">Signal</keyword>
<evidence type="ECO:0000313" key="3">
    <source>
        <dbReference type="EMBL" id="SDL76528.1"/>
    </source>
</evidence>
<dbReference type="EMBL" id="FNFO01000008">
    <property type="protein sequence ID" value="SDL76528.1"/>
    <property type="molecule type" value="Genomic_DNA"/>
</dbReference>
<dbReference type="Gene3D" id="2.30.40.10">
    <property type="entry name" value="Urease, subunit C, domain 1"/>
    <property type="match status" value="1"/>
</dbReference>
<evidence type="ECO:0000259" key="2">
    <source>
        <dbReference type="Pfam" id="PF07969"/>
    </source>
</evidence>
<feature type="signal peptide" evidence="1">
    <location>
        <begin position="1"/>
        <end position="15"/>
    </location>
</feature>
<evidence type="ECO:0000256" key="1">
    <source>
        <dbReference type="SAM" id="SignalP"/>
    </source>
</evidence>
<dbReference type="OrthoDB" id="9767366at2"/>
<organism evidence="3 4">
    <name type="scientific">Catalinimonas alkaloidigena</name>
    <dbReference type="NCBI Taxonomy" id="1075417"/>
    <lineage>
        <taxon>Bacteria</taxon>
        <taxon>Pseudomonadati</taxon>
        <taxon>Bacteroidota</taxon>
        <taxon>Cytophagia</taxon>
        <taxon>Cytophagales</taxon>
        <taxon>Catalimonadaceae</taxon>
        <taxon>Catalinimonas</taxon>
    </lineage>
</organism>
<feature type="domain" description="Amidohydrolase 3" evidence="2">
    <location>
        <begin position="69"/>
        <end position="542"/>
    </location>
</feature>
<sequence>MTRFLLLPFALVLLAACQSRTSVDLIVHHARVYTADDSFSVAEALAVQGGQLVAVGTDADIMDAYEAAQTYDAGGKALYPGFIDAHCHFLRYGLSLRNVDLTGTESFNEVIANVMEGRQRYPDAAWILGRGWDQNDWPTQEYPTRDTLDQLFPDTPLLLTRIDGHAALANGRALELAGITAETKVEGGSVELENGRLTGVLIDNAVTLVEDVVPPPSREMLTQALLEAQQNCFAVGLTTVDDAGLTKHEVTLIDSLHRAGALKMRVYAMLTPDEATRAYYFENGPYQTERLTARAFKVYADGALGSRGAILMNPYHDRPGHRGFLLSAPEVFETLADSIYAAGFQMNTHCIGDSANRLILQLYAQTLGGANDRRWRIEHAQVVADNDVPLFGEYDIIPSVQPTHATSDMYWAEERLGTERVQTAYAYRDMLEAYGMLALGSDFPVEDINPLYGFHAAVFRQDGKDWPEGGFQPENAISRQEALLGMTRWAAYSNFEEEQKGSLKAGKVADFVILEQDLMEAPATELRNVRVVRTYLNGELVYEAK</sequence>
<name>A0A1G9MQJ6_9BACT</name>
<dbReference type="Proteomes" id="UP000198510">
    <property type="component" value="Unassembled WGS sequence"/>
</dbReference>
<dbReference type="SUPFAM" id="SSF51338">
    <property type="entry name" value="Composite domain of metallo-dependent hydrolases"/>
    <property type="match status" value="1"/>
</dbReference>
<dbReference type="CDD" id="cd01300">
    <property type="entry name" value="YtcJ_like"/>
    <property type="match status" value="1"/>
</dbReference>
<dbReference type="SUPFAM" id="SSF51556">
    <property type="entry name" value="Metallo-dependent hydrolases"/>
    <property type="match status" value="1"/>
</dbReference>
<accession>A0A1G9MQJ6</accession>
<dbReference type="AlphaFoldDB" id="A0A1G9MQJ6"/>
<dbReference type="RefSeq" id="WP_089684870.1">
    <property type="nucleotide sequence ID" value="NZ_FNFO01000008.1"/>
</dbReference>
<dbReference type="PANTHER" id="PTHR22642">
    <property type="entry name" value="IMIDAZOLONEPROPIONASE"/>
    <property type="match status" value="1"/>
</dbReference>
<dbReference type="Gene3D" id="3.20.20.140">
    <property type="entry name" value="Metal-dependent hydrolases"/>
    <property type="match status" value="1"/>
</dbReference>
<dbReference type="PROSITE" id="PS51257">
    <property type="entry name" value="PROKAR_LIPOPROTEIN"/>
    <property type="match status" value="1"/>
</dbReference>
<dbReference type="InterPro" id="IPR013108">
    <property type="entry name" value="Amidohydro_3"/>
</dbReference>
<dbReference type="PANTHER" id="PTHR22642:SF2">
    <property type="entry name" value="PROTEIN LONG AFTER FAR-RED 3"/>
    <property type="match status" value="1"/>
</dbReference>
<dbReference type="Pfam" id="PF07969">
    <property type="entry name" value="Amidohydro_3"/>
    <property type="match status" value="1"/>
</dbReference>
<dbReference type="InterPro" id="IPR033932">
    <property type="entry name" value="YtcJ-like"/>
</dbReference>
<dbReference type="STRING" id="1075417.SAMN05421823_10858"/>